<protein>
    <recommendedName>
        <fullName evidence="9">Poly A polymerase head domain-containing protein</fullName>
    </recommendedName>
</protein>
<evidence type="ECO:0000256" key="1">
    <source>
        <dbReference type="ARBA" id="ARBA00007265"/>
    </source>
</evidence>
<dbReference type="InterPro" id="IPR032828">
    <property type="entry name" value="PolyA_RNA-bd"/>
</dbReference>
<evidence type="ECO:0000259" key="6">
    <source>
        <dbReference type="Pfam" id="PF01743"/>
    </source>
</evidence>
<feature type="domain" description="Poly A polymerase head" evidence="6">
    <location>
        <begin position="132"/>
        <end position="260"/>
    </location>
</feature>
<dbReference type="CDD" id="cd05398">
    <property type="entry name" value="NT_ClassII-CCAase"/>
    <property type="match status" value="1"/>
</dbReference>
<dbReference type="InterPro" id="IPR002646">
    <property type="entry name" value="PolA_pol_head_dom"/>
</dbReference>
<dbReference type="SUPFAM" id="SSF81301">
    <property type="entry name" value="Nucleotidyltransferase"/>
    <property type="match status" value="1"/>
</dbReference>
<organism evidence="8">
    <name type="scientific">Eucalyptus grandis</name>
    <name type="common">Flooded gum</name>
    <dbReference type="NCBI Taxonomy" id="71139"/>
    <lineage>
        <taxon>Eukaryota</taxon>
        <taxon>Viridiplantae</taxon>
        <taxon>Streptophyta</taxon>
        <taxon>Embryophyta</taxon>
        <taxon>Tracheophyta</taxon>
        <taxon>Spermatophyta</taxon>
        <taxon>Magnoliopsida</taxon>
        <taxon>eudicotyledons</taxon>
        <taxon>Gunneridae</taxon>
        <taxon>Pentapetalae</taxon>
        <taxon>rosids</taxon>
        <taxon>malvids</taxon>
        <taxon>Myrtales</taxon>
        <taxon>Myrtaceae</taxon>
        <taxon>Myrtoideae</taxon>
        <taxon>Eucalypteae</taxon>
        <taxon>Eucalyptus</taxon>
    </lineage>
</organism>
<dbReference type="OMA" id="CNEFLWI"/>
<keyword evidence="2 4" id="KW-0808">Transferase</keyword>
<dbReference type="InterPro" id="IPR043519">
    <property type="entry name" value="NT_sf"/>
</dbReference>
<evidence type="ECO:0000256" key="2">
    <source>
        <dbReference type="ARBA" id="ARBA00022679"/>
    </source>
</evidence>
<keyword evidence="3" id="KW-0547">Nucleotide-binding</keyword>
<dbReference type="Gene3D" id="3.30.460.10">
    <property type="entry name" value="Beta Polymerase, domain 2"/>
    <property type="match status" value="1"/>
</dbReference>
<name>A0A059BEL0_EUCGR</name>
<evidence type="ECO:0000313" key="8">
    <source>
        <dbReference type="EMBL" id="KCW64326.1"/>
    </source>
</evidence>
<dbReference type="PANTHER" id="PTHR43051">
    <property type="entry name" value="POLYNUCLEOTIDE ADENYLYLTRANSFERASE FAMILY PROTEIN"/>
    <property type="match status" value="1"/>
</dbReference>
<accession>A0A059BEL0</accession>
<feature type="domain" description="tRNA nucleotidyltransferase/poly(A) polymerase RNA and SrmB- binding" evidence="7">
    <location>
        <begin position="287"/>
        <end position="348"/>
    </location>
</feature>
<dbReference type="GO" id="GO:0003723">
    <property type="term" value="F:RNA binding"/>
    <property type="evidence" value="ECO:0007669"/>
    <property type="project" value="UniProtKB-KW"/>
</dbReference>
<dbReference type="GO" id="GO:0001680">
    <property type="term" value="P:tRNA 3'-terminal CCA addition"/>
    <property type="evidence" value="ECO:0007669"/>
    <property type="project" value="UniProtKB-ARBA"/>
</dbReference>
<evidence type="ECO:0000256" key="4">
    <source>
        <dbReference type="RuleBase" id="RU003953"/>
    </source>
</evidence>
<reference evidence="8" key="1">
    <citation type="submission" date="2013-07" db="EMBL/GenBank/DDBJ databases">
        <title>The genome of Eucalyptus grandis.</title>
        <authorList>
            <person name="Schmutz J."/>
            <person name="Hayes R."/>
            <person name="Myburg A."/>
            <person name="Tuskan G."/>
            <person name="Grattapaglia D."/>
            <person name="Rokhsar D.S."/>
        </authorList>
    </citation>
    <scope>NUCLEOTIDE SEQUENCE</scope>
    <source>
        <tissue evidence="8">Leaf extractions</tissue>
    </source>
</reference>
<dbReference type="Gramene" id="KCW64326">
    <property type="protein sequence ID" value="KCW64326"/>
    <property type="gene ID" value="EUGRSUZ_G01958"/>
</dbReference>
<keyword evidence="4" id="KW-0694">RNA-binding</keyword>
<dbReference type="Pfam" id="PF01743">
    <property type="entry name" value="PolyA_pol"/>
    <property type="match status" value="1"/>
</dbReference>
<dbReference type="InterPro" id="IPR052191">
    <property type="entry name" value="tRNA_ntf/polyA_polymerase_I"/>
</dbReference>
<dbReference type="GO" id="GO:0000166">
    <property type="term" value="F:nucleotide binding"/>
    <property type="evidence" value="ECO:0007669"/>
    <property type="project" value="UniProtKB-KW"/>
</dbReference>
<gene>
    <name evidence="8" type="ORF">EUGRSUZ_G01958</name>
</gene>
<evidence type="ECO:0000256" key="3">
    <source>
        <dbReference type="ARBA" id="ARBA00022741"/>
    </source>
</evidence>
<proteinExistence type="inferred from homology"/>
<sequence length="559" mass="63094">MVNCPLGTHRWRSLPSASPAPSRAFRSTAIALSSSASPRSVLLSFLSFSLCPFSMAIVRKRGLLWESAVEPSGFVEEKGTENAGHLIGEDRDSSQAPQWKKLSSVELGIRSSMISKPTRVVLNALKKKGYEVYLVGGCVRDLILKRTPKDFDIITSAELKQVRNTFSRCEVIGRRFPICHVHVDETIIEVSSFSTSGRNSFGGLRNNVKRPPGCGERDFMRWKNCLKRDFTVNGLFFDPYAKIIYDYVGGMEDIKKAKVRTVIPANLSFVEDCARILRAFRVASRLGFRFTREIALSLRVLYRSVLRLDKGRILMEVNYMLAFGSGEASLRLLWRFGLLELLLPFQASYFVSQRFKRRDKGSNLLLSLFASLDKVVGPDRPCHSSLWLAILAFHKALVDKPRDPLIVAAFSIALHSSGSLLEAIEIARGINQPHDSSYMELQESPVLLSKLAMRDEVVDLAASIKDILFKMTSVRYVSQAMSMYPQAPRTDLVFVPEALLQRTCRIFDCVRRGMERGTVPRQLKIDYDSLSSGSLEEVRRTLARIVFDTVYPKKRRERS</sequence>
<dbReference type="GO" id="GO:0016779">
    <property type="term" value="F:nucleotidyltransferase activity"/>
    <property type="evidence" value="ECO:0007669"/>
    <property type="project" value="InterPro"/>
</dbReference>
<evidence type="ECO:0000259" key="7">
    <source>
        <dbReference type="Pfam" id="PF12627"/>
    </source>
</evidence>
<evidence type="ECO:0000256" key="5">
    <source>
        <dbReference type="SAM" id="MobiDB-lite"/>
    </source>
</evidence>
<dbReference type="Gene3D" id="1.10.3090.10">
    <property type="entry name" value="cca-adding enzyme, domain 2"/>
    <property type="match status" value="1"/>
</dbReference>
<dbReference type="AlphaFoldDB" id="A0A059BEL0"/>
<dbReference type="Pfam" id="PF12627">
    <property type="entry name" value="PolyA_pol_RNAbd"/>
    <property type="match status" value="1"/>
</dbReference>
<dbReference type="EMBL" id="KK198759">
    <property type="protein sequence ID" value="KCW64326.1"/>
    <property type="molecule type" value="Genomic_DNA"/>
</dbReference>
<feature type="region of interest" description="Disordered" evidence="5">
    <location>
        <begin position="1"/>
        <end position="21"/>
    </location>
</feature>
<comment type="similarity">
    <text evidence="1 4">Belongs to the tRNA nucleotidyltransferase/poly(A) polymerase family.</text>
</comment>
<dbReference type="SUPFAM" id="SSF81891">
    <property type="entry name" value="Poly A polymerase C-terminal region-like"/>
    <property type="match status" value="1"/>
</dbReference>
<evidence type="ECO:0008006" key="9">
    <source>
        <dbReference type="Google" id="ProtNLM"/>
    </source>
</evidence>
<dbReference type="FunCoup" id="A0A059BEL0">
    <property type="interactions" value="536"/>
</dbReference>
<dbReference type="InParanoid" id="A0A059BEL0"/>
<dbReference type="STRING" id="71139.A0A059BEL0"/>
<dbReference type="PANTHER" id="PTHR43051:SF2">
    <property type="entry name" value="POLYNUCLEOTIDE ADENYLYLTRANSFERASE FAMILY PROTEIN-RELATED"/>
    <property type="match status" value="1"/>
</dbReference>